<keyword evidence="6 8" id="KW-0472">Membrane</keyword>
<feature type="transmembrane region" description="Helical" evidence="8">
    <location>
        <begin position="366"/>
        <end position="389"/>
    </location>
</feature>
<feature type="transmembrane region" description="Helical" evidence="8">
    <location>
        <begin position="480"/>
        <end position="501"/>
    </location>
</feature>
<dbReference type="PIRSF" id="PIRSF004810">
    <property type="entry name" value="ChrA"/>
    <property type="match status" value="1"/>
</dbReference>
<evidence type="ECO:0000256" key="7">
    <source>
        <dbReference type="SAM" id="MobiDB-lite"/>
    </source>
</evidence>
<dbReference type="AlphaFoldDB" id="E1ZER9"/>
<evidence type="ECO:0000256" key="8">
    <source>
        <dbReference type="SAM" id="Phobius"/>
    </source>
</evidence>
<feature type="transmembrane region" description="Helical" evidence="8">
    <location>
        <begin position="212"/>
        <end position="234"/>
    </location>
</feature>
<accession>E1ZER9</accession>
<feature type="transmembrane region" description="Helical" evidence="8">
    <location>
        <begin position="171"/>
        <end position="192"/>
    </location>
</feature>
<dbReference type="EMBL" id="GL433844">
    <property type="protein sequence ID" value="EFN55707.1"/>
    <property type="molecule type" value="Genomic_DNA"/>
</dbReference>
<evidence type="ECO:0008006" key="11">
    <source>
        <dbReference type="Google" id="ProtNLM"/>
    </source>
</evidence>
<sequence>MTAGQSPTGPPASRELDVEAQQAGAEPTVAGDQPTASGGSDAGGDRTRHDGLVHRHPTTSSQVALATDSNGVANGGSEDKPASEAASEESAVQPATYGEIAKHFGILGWTAFGGPAAHIAMFQKLFVDKLRWCTYMVFTELLMLGQCMPGPTSTQMGFAIGVLKKGLSGGLLSGVLFQGPGFLILAILGWAASKLFFLALDDSLNSPSLFSSPLPAGLAAAGVALVASAALGLVRNICKGRLLQVLCTVAAVIAYYYPKPWTFPSLIVAGGLITLVAMRKNEIKVGPGWTGPSPPPLRRWWPPPSLPSRPQSGEIAYESAKELHWFAVFYRTGSVIFGGGQVVLPMLYNDVVDQVWMSTEQFNAGLALAQAMPGPLFNFAAYLGAVIAQNAGVNAIVGVIVCWVGLFAPGIIIIFGILPFWGGFRKFQVYRRALPGLNSTAVGLIVASVFQLTFSAWESSPHPTTSICIGILAYGATEAIAVPAPLVVLGGGVIGIIAWAADMK</sequence>
<dbReference type="InParanoid" id="E1ZER9"/>
<comment type="similarity">
    <text evidence="2">Belongs to the chromate ion transporter (CHR) (TC 2.A.51) family.</text>
</comment>
<dbReference type="PANTHER" id="PTHR33567">
    <property type="entry name" value="CHROMATE ION TRANSPORTER (EUROFUNG)"/>
    <property type="match status" value="1"/>
</dbReference>
<keyword evidence="10" id="KW-1185">Reference proteome</keyword>
<evidence type="ECO:0000256" key="4">
    <source>
        <dbReference type="ARBA" id="ARBA00022692"/>
    </source>
</evidence>
<name>E1ZER9_CHLVA</name>
<dbReference type="PANTHER" id="PTHR33567:SF3">
    <property type="entry name" value="CHROMATE ION TRANSPORTER (EUROFUNG)"/>
    <property type="match status" value="1"/>
</dbReference>
<evidence type="ECO:0000256" key="1">
    <source>
        <dbReference type="ARBA" id="ARBA00004651"/>
    </source>
</evidence>
<evidence type="ECO:0000256" key="2">
    <source>
        <dbReference type="ARBA" id="ARBA00005262"/>
    </source>
</evidence>
<dbReference type="GO" id="GO:0005886">
    <property type="term" value="C:plasma membrane"/>
    <property type="evidence" value="ECO:0007669"/>
    <property type="project" value="UniProtKB-SubCell"/>
</dbReference>
<keyword evidence="4 8" id="KW-0812">Transmembrane</keyword>
<dbReference type="GO" id="GO:0015109">
    <property type="term" value="F:chromate transmembrane transporter activity"/>
    <property type="evidence" value="ECO:0007669"/>
    <property type="project" value="InterPro"/>
</dbReference>
<feature type="compositionally biased region" description="Basic and acidic residues" evidence="7">
    <location>
        <begin position="43"/>
        <end position="53"/>
    </location>
</feature>
<dbReference type="eggNOG" id="ENOG502QRJG">
    <property type="taxonomic scope" value="Eukaryota"/>
</dbReference>
<evidence type="ECO:0000313" key="9">
    <source>
        <dbReference type="EMBL" id="EFN55707.1"/>
    </source>
</evidence>
<evidence type="ECO:0000256" key="6">
    <source>
        <dbReference type="ARBA" id="ARBA00023136"/>
    </source>
</evidence>
<dbReference type="OMA" id="VWGMART"/>
<dbReference type="RefSeq" id="XP_005847809.1">
    <property type="nucleotide sequence ID" value="XM_005847747.1"/>
</dbReference>
<keyword evidence="5 8" id="KW-1133">Transmembrane helix</keyword>
<dbReference type="Proteomes" id="UP000008141">
    <property type="component" value="Unassembled WGS sequence"/>
</dbReference>
<reference evidence="9 10" key="1">
    <citation type="journal article" date="2010" name="Plant Cell">
        <title>The Chlorella variabilis NC64A genome reveals adaptation to photosymbiosis, coevolution with viruses, and cryptic sex.</title>
        <authorList>
            <person name="Blanc G."/>
            <person name="Duncan G."/>
            <person name="Agarkova I."/>
            <person name="Borodovsky M."/>
            <person name="Gurnon J."/>
            <person name="Kuo A."/>
            <person name="Lindquist E."/>
            <person name="Lucas S."/>
            <person name="Pangilinan J."/>
            <person name="Polle J."/>
            <person name="Salamov A."/>
            <person name="Terry A."/>
            <person name="Yamada T."/>
            <person name="Dunigan D.D."/>
            <person name="Grigoriev I.V."/>
            <person name="Claverie J.M."/>
            <person name="Van Etten J.L."/>
        </authorList>
    </citation>
    <scope>NUCLEOTIDE SEQUENCE [LARGE SCALE GENOMIC DNA]</scope>
    <source>
        <strain evidence="9 10">NC64A</strain>
    </source>
</reference>
<dbReference type="InterPro" id="IPR003370">
    <property type="entry name" value="Chromate_transpt"/>
</dbReference>
<dbReference type="Pfam" id="PF02417">
    <property type="entry name" value="Chromate_transp"/>
    <property type="match status" value="2"/>
</dbReference>
<comment type="subcellular location">
    <subcellularLocation>
        <location evidence="1">Cell membrane</location>
        <topology evidence="1">Multi-pass membrane protein</topology>
    </subcellularLocation>
</comment>
<evidence type="ECO:0000313" key="10">
    <source>
        <dbReference type="Proteomes" id="UP000008141"/>
    </source>
</evidence>
<protein>
    <recommendedName>
        <fullName evidence="11">Chromate transporter</fullName>
    </recommendedName>
</protein>
<dbReference type="OrthoDB" id="2160638at2759"/>
<proteinExistence type="inferred from homology"/>
<dbReference type="STRING" id="554065.E1ZER9"/>
<evidence type="ECO:0000256" key="5">
    <source>
        <dbReference type="ARBA" id="ARBA00022989"/>
    </source>
</evidence>
<feature type="region of interest" description="Disordered" evidence="7">
    <location>
        <begin position="1"/>
        <end position="91"/>
    </location>
</feature>
<feature type="transmembrane region" description="Helical" evidence="8">
    <location>
        <begin position="433"/>
        <end position="454"/>
    </location>
</feature>
<keyword evidence="3" id="KW-1003">Cell membrane</keyword>
<organism evidence="10">
    <name type="scientific">Chlorella variabilis</name>
    <name type="common">Green alga</name>
    <dbReference type="NCBI Taxonomy" id="554065"/>
    <lineage>
        <taxon>Eukaryota</taxon>
        <taxon>Viridiplantae</taxon>
        <taxon>Chlorophyta</taxon>
        <taxon>core chlorophytes</taxon>
        <taxon>Trebouxiophyceae</taxon>
        <taxon>Chlorellales</taxon>
        <taxon>Chlorellaceae</taxon>
        <taxon>Chlorella clade</taxon>
        <taxon>Chlorella</taxon>
    </lineage>
</organism>
<gene>
    <name evidence="9" type="ORF">CHLNCDRAFT_35448</name>
</gene>
<evidence type="ECO:0000256" key="3">
    <source>
        <dbReference type="ARBA" id="ARBA00022475"/>
    </source>
</evidence>
<dbReference type="InterPro" id="IPR014047">
    <property type="entry name" value="Chr_Tranpt_l_chain"/>
</dbReference>
<dbReference type="GeneID" id="17355185"/>
<feature type="transmembrane region" description="Helical" evidence="8">
    <location>
        <begin position="395"/>
        <end position="421"/>
    </location>
</feature>
<dbReference type="KEGG" id="cvr:CHLNCDRAFT_35448"/>
<feature type="transmembrane region" description="Helical" evidence="8">
    <location>
        <begin position="263"/>
        <end position="278"/>
    </location>
</feature>
<dbReference type="NCBIfam" id="TIGR00937">
    <property type="entry name" value="2A51"/>
    <property type="match status" value="1"/>
</dbReference>
<feature type="compositionally biased region" description="Polar residues" evidence="7">
    <location>
        <begin position="58"/>
        <end position="72"/>
    </location>
</feature>